<protein>
    <submittedName>
        <fullName evidence="2">Uncharacterized protein</fullName>
    </submittedName>
</protein>
<dbReference type="EMBL" id="CM029037">
    <property type="protein sequence ID" value="KAG2656806.1"/>
    <property type="molecule type" value="Genomic_DNA"/>
</dbReference>
<name>A0A8T0XFW2_PANVG</name>
<evidence type="ECO:0000313" key="2">
    <source>
        <dbReference type="EMBL" id="KAG2656806.1"/>
    </source>
</evidence>
<keyword evidence="3" id="KW-1185">Reference proteome</keyword>
<comment type="caution">
    <text evidence="2">The sequence shown here is derived from an EMBL/GenBank/DDBJ whole genome shotgun (WGS) entry which is preliminary data.</text>
</comment>
<evidence type="ECO:0000313" key="3">
    <source>
        <dbReference type="Proteomes" id="UP000823388"/>
    </source>
</evidence>
<accession>A0A8T0XFW2</accession>
<feature type="region of interest" description="Disordered" evidence="1">
    <location>
        <begin position="1"/>
        <end position="21"/>
    </location>
</feature>
<dbReference type="AlphaFoldDB" id="A0A8T0XFW2"/>
<gene>
    <name evidence="2" type="ORF">PVAP13_1KG106577</name>
</gene>
<feature type="region of interest" description="Disordered" evidence="1">
    <location>
        <begin position="33"/>
        <end position="150"/>
    </location>
</feature>
<proteinExistence type="predicted"/>
<evidence type="ECO:0000256" key="1">
    <source>
        <dbReference type="SAM" id="MobiDB-lite"/>
    </source>
</evidence>
<feature type="compositionally biased region" description="Gly residues" evidence="1">
    <location>
        <begin position="86"/>
        <end position="100"/>
    </location>
</feature>
<organism evidence="2 3">
    <name type="scientific">Panicum virgatum</name>
    <name type="common">Blackwell switchgrass</name>
    <dbReference type="NCBI Taxonomy" id="38727"/>
    <lineage>
        <taxon>Eukaryota</taxon>
        <taxon>Viridiplantae</taxon>
        <taxon>Streptophyta</taxon>
        <taxon>Embryophyta</taxon>
        <taxon>Tracheophyta</taxon>
        <taxon>Spermatophyta</taxon>
        <taxon>Magnoliopsida</taxon>
        <taxon>Liliopsida</taxon>
        <taxon>Poales</taxon>
        <taxon>Poaceae</taxon>
        <taxon>PACMAD clade</taxon>
        <taxon>Panicoideae</taxon>
        <taxon>Panicodae</taxon>
        <taxon>Paniceae</taxon>
        <taxon>Panicinae</taxon>
        <taxon>Panicum</taxon>
        <taxon>Panicum sect. Hiantes</taxon>
    </lineage>
</organism>
<sequence length="150" mass="15270">MCARCSEAPRRRGHRSAGCMRQPHSCVVHPLRPRRIQASTPRGGYTARSKRALEPCRPSCPSPGARRSGDTAPRAALAIVPPADLRGGGGGGAGQDGPGGTRSAAAPKPRRTRRPGDAARRATPAIKPPADLHGAGHDGPGGAGSVATNT</sequence>
<reference evidence="2" key="1">
    <citation type="submission" date="2020-05" db="EMBL/GenBank/DDBJ databases">
        <title>WGS assembly of Panicum virgatum.</title>
        <authorList>
            <person name="Lovell J.T."/>
            <person name="Jenkins J."/>
            <person name="Shu S."/>
            <person name="Juenger T.E."/>
            <person name="Schmutz J."/>
        </authorList>
    </citation>
    <scope>NUCLEOTIDE SEQUENCE</scope>
    <source>
        <strain evidence="2">AP13</strain>
    </source>
</reference>
<dbReference type="Proteomes" id="UP000823388">
    <property type="component" value="Chromosome 1K"/>
</dbReference>